<dbReference type="EMBL" id="CP092488">
    <property type="protein sequence ID" value="UMB67773.1"/>
    <property type="molecule type" value="Genomic_DNA"/>
</dbReference>
<dbReference type="Proteomes" id="UP001055336">
    <property type="component" value="Chromosome"/>
</dbReference>
<accession>A0ABY3VJU3</accession>
<sequence length="83" mass="9650">MGIESPRKRTEVHRALLRRRRKAQSTCTFVKPRCCRPPTAREPEPIIKIVSFANKRSRICWGYNDPHAILSRIDMDTADAFLL</sequence>
<protein>
    <submittedName>
        <fullName evidence="1">Uncharacterized protein</fullName>
    </submittedName>
</protein>
<dbReference type="RefSeq" id="WP_240258234.1">
    <property type="nucleotide sequence ID" value="NZ_CP092488.2"/>
</dbReference>
<reference evidence="1" key="1">
    <citation type="submission" date="2022-08" db="EMBL/GenBank/DDBJ databases">
        <title>Whole genome sequencing of non-tuberculosis mycobacteria type-strains.</title>
        <authorList>
            <person name="Igarashi Y."/>
            <person name="Osugi A."/>
            <person name="Mitarai S."/>
        </authorList>
    </citation>
    <scope>NUCLEOTIDE SEQUENCE</scope>
    <source>
        <strain evidence="1">DSM 45127</strain>
    </source>
</reference>
<proteinExistence type="predicted"/>
<organism evidence="1 2">
    <name type="scientific">Mycobacterium paraterrae</name>
    <dbReference type="NCBI Taxonomy" id="577492"/>
    <lineage>
        <taxon>Bacteria</taxon>
        <taxon>Bacillati</taxon>
        <taxon>Actinomycetota</taxon>
        <taxon>Actinomycetes</taxon>
        <taxon>Mycobacteriales</taxon>
        <taxon>Mycobacteriaceae</taxon>
        <taxon>Mycobacterium</taxon>
    </lineage>
</organism>
<evidence type="ECO:0000313" key="2">
    <source>
        <dbReference type="Proteomes" id="UP001055336"/>
    </source>
</evidence>
<keyword evidence="2" id="KW-1185">Reference proteome</keyword>
<name>A0ABY3VJU3_9MYCO</name>
<evidence type="ECO:0000313" key="1">
    <source>
        <dbReference type="EMBL" id="UMB67773.1"/>
    </source>
</evidence>
<gene>
    <name evidence="1" type="ORF">MKK62_14845</name>
</gene>